<keyword evidence="3" id="KW-0436">Ligase</keyword>
<dbReference type="PANTHER" id="PTHR11815">
    <property type="entry name" value="SUCCINYL-COA SYNTHETASE BETA CHAIN"/>
    <property type="match status" value="1"/>
</dbReference>
<dbReference type="GO" id="GO:0006104">
    <property type="term" value="P:succinyl-CoA metabolic process"/>
    <property type="evidence" value="ECO:0007669"/>
    <property type="project" value="TreeGrafter"/>
</dbReference>
<evidence type="ECO:0000256" key="1">
    <source>
        <dbReference type="PROSITE-ProRule" id="PRU00409"/>
    </source>
</evidence>
<dbReference type="InterPro" id="IPR011761">
    <property type="entry name" value="ATP-grasp"/>
</dbReference>
<dbReference type="Gene3D" id="3.30.1490.20">
    <property type="entry name" value="ATP-grasp fold, A domain"/>
    <property type="match status" value="1"/>
</dbReference>
<keyword evidence="1" id="KW-0547">Nucleotide-binding</keyword>
<sequence length="101" mass="10675">MKIHEYQAKQILAKYGVPVPRGSVAYSAKEATKIAEDLGTEVCVVKAQIHAGGRGKGGGVKVSKGMDAIRESAETILGMQLVTHQTGTNGQKVKQLLVEEG</sequence>
<dbReference type="Proteomes" id="UP000287176">
    <property type="component" value="Unassembled WGS sequence"/>
</dbReference>
<comment type="caution">
    <text evidence="3">The sequence shown here is derived from an EMBL/GenBank/DDBJ whole genome shotgun (WGS) entry which is preliminary data.</text>
</comment>
<dbReference type="EC" id="6.2.1.5" evidence="3"/>
<proteinExistence type="predicted"/>
<protein>
    <submittedName>
        <fullName evidence="3">Succinate--CoA ligase subunit beta</fullName>
        <ecNumber evidence="3">6.2.1.5</ecNumber>
    </submittedName>
</protein>
<dbReference type="GO" id="GO:0005829">
    <property type="term" value="C:cytosol"/>
    <property type="evidence" value="ECO:0007669"/>
    <property type="project" value="TreeGrafter"/>
</dbReference>
<dbReference type="GO" id="GO:0046872">
    <property type="term" value="F:metal ion binding"/>
    <property type="evidence" value="ECO:0007669"/>
    <property type="project" value="InterPro"/>
</dbReference>
<dbReference type="AlphaFoldDB" id="A0A432GNP5"/>
<dbReference type="Pfam" id="PF08442">
    <property type="entry name" value="ATP-grasp_2"/>
    <property type="match status" value="1"/>
</dbReference>
<organism evidence="3 4">
    <name type="scientific">SAR324 cluster bacterium</name>
    <dbReference type="NCBI Taxonomy" id="2024889"/>
    <lineage>
        <taxon>Bacteria</taxon>
        <taxon>Deltaproteobacteria</taxon>
        <taxon>SAR324 cluster</taxon>
    </lineage>
</organism>
<accession>A0A432GNP5</accession>
<dbReference type="FunFam" id="3.30.1490.20:FF:000002">
    <property type="entry name" value="Succinate--CoA ligase [ADP-forming] subunit beta"/>
    <property type="match status" value="1"/>
</dbReference>
<feature type="domain" description="ATP-grasp" evidence="2">
    <location>
        <begin position="9"/>
        <end position="55"/>
    </location>
</feature>
<dbReference type="EMBL" id="QNZI01000119">
    <property type="protein sequence ID" value="RTZ85145.1"/>
    <property type="molecule type" value="Genomic_DNA"/>
</dbReference>
<dbReference type="InterPro" id="IPR013650">
    <property type="entry name" value="ATP-grasp_succ-CoA_synth-type"/>
</dbReference>
<dbReference type="GO" id="GO:0042709">
    <property type="term" value="C:succinate-CoA ligase complex"/>
    <property type="evidence" value="ECO:0007669"/>
    <property type="project" value="TreeGrafter"/>
</dbReference>
<evidence type="ECO:0000259" key="2">
    <source>
        <dbReference type="PROSITE" id="PS50975"/>
    </source>
</evidence>
<gene>
    <name evidence="3" type="primary">sucC</name>
    <name evidence="3" type="ORF">DSY94_04470</name>
</gene>
<feature type="non-terminal residue" evidence="3">
    <location>
        <position position="101"/>
    </location>
</feature>
<evidence type="ECO:0000313" key="4">
    <source>
        <dbReference type="Proteomes" id="UP000287176"/>
    </source>
</evidence>
<dbReference type="SUPFAM" id="SSF56059">
    <property type="entry name" value="Glutathione synthetase ATP-binding domain-like"/>
    <property type="match status" value="1"/>
</dbReference>
<dbReference type="GO" id="GO:0004775">
    <property type="term" value="F:succinate-CoA ligase (ADP-forming) activity"/>
    <property type="evidence" value="ECO:0007669"/>
    <property type="project" value="UniProtKB-EC"/>
</dbReference>
<keyword evidence="1" id="KW-0067">ATP-binding</keyword>
<dbReference type="GO" id="GO:0005524">
    <property type="term" value="F:ATP binding"/>
    <property type="evidence" value="ECO:0007669"/>
    <property type="project" value="UniProtKB-UniRule"/>
</dbReference>
<reference evidence="3 4" key="1">
    <citation type="submission" date="2018-06" db="EMBL/GenBank/DDBJ databases">
        <title>Combined omics and stable isotope probing to characterize newly discovered Mariana Back-Arc vent microbial communities.</title>
        <authorList>
            <person name="Trembath-Reichert E."/>
            <person name="Huber J.A."/>
        </authorList>
    </citation>
    <scope>NUCLEOTIDE SEQUENCE [LARGE SCALE GENOMIC DNA]</scope>
    <source>
        <strain evidence="3">MAG 24</strain>
    </source>
</reference>
<dbReference type="PROSITE" id="PS50975">
    <property type="entry name" value="ATP_GRASP"/>
    <property type="match status" value="1"/>
</dbReference>
<dbReference type="PANTHER" id="PTHR11815:SF10">
    <property type="entry name" value="SUCCINATE--COA LIGASE [GDP-FORMING] SUBUNIT BETA, MITOCHONDRIAL"/>
    <property type="match status" value="1"/>
</dbReference>
<dbReference type="InterPro" id="IPR013815">
    <property type="entry name" value="ATP_grasp_subdomain_1"/>
</dbReference>
<name>A0A432GNP5_9DELT</name>
<evidence type="ECO:0000313" key="3">
    <source>
        <dbReference type="EMBL" id="RTZ85145.1"/>
    </source>
</evidence>
<dbReference type="GO" id="GO:0006099">
    <property type="term" value="P:tricarboxylic acid cycle"/>
    <property type="evidence" value="ECO:0007669"/>
    <property type="project" value="TreeGrafter"/>
</dbReference>
<dbReference type="Gene3D" id="3.30.470.20">
    <property type="entry name" value="ATP-grasp fold, B domain"/>
    <property type="match status" value="1"/>
</dbReference>